<reference evidence="1 2" key="1">
    <citation type="journal article" date="2024" name="G3 (Bethesda)">
        <title>Genome assembly of Hibiscus sabdariffa L. provides insights into metabolisms of medicinal natural products.</title>
        <authorList>
            <person name="Kim T."/>
        </authorList>
    </citation>
    <scope>NUCLEOTIDE SEQUENCE [LARGE SCALE GENOMIC DNA]</scope>
    <source>
        <strain evidence="1">TK-2024</strain>
        <tissue evidence="1">Old leaves</tissue>
    </source>
</reference>
<evidence type="ECO:0000313" key="2">
    <source>
        <dbReference type="Proteomes" id="UP001472677"/>
    </source>
</evidence>
<sequence>MDYHSWLRSSALTLAHPLPLRMTLQQSHLSGVYHPYQHQQPYTPQTQQLYQDVPLQTSKLEIETQTSPHQQFNYQLERNCPIMIGDVDYL</sequence>
<keyword evidence="2" id="KW-1185">Reference proteome</keyword>
<organism evidence="1 2">
    <name type="scientific">Hibiscus sabdariffa</name>
    <name type="common">roselle</name>
    <dbReference type="NCBI Taxonomy" id="183260"/>
    <lineage>
        <taxon>Eukaryota</taxon>
        <taxon>Viridiplantae</taxon>
        <taxon>Streptophyta</taxon>
        <taxon>Embryophyta</taxon>
        <taxon>Tracheophyta</taxon>
        <taxon>Spermatophyta</taxon>
        <taxon>Magnoliopsida</taxon>
        <taxon>eudicotyledons</taxon>
        <taxon>Gunneridae</taxon>
        <taxon>Pentapetalae</taxon>
        <taxon>rosids</taxon>
        <taxon>malvids</taxon>
        <taxon>Malvales</taxon>
        <taxon>Malvaceae</taxon>
        <taxon>Malvoideae</taxon>
        <taxon>Hibiscus</taxon>
    </lineage>
</organism>
<evidence type="ECO:0000313" key="1">
    <source>
        <dbReference type="EMBL" id="KAK8574800.1"/>
    </source>
</evidence>
<dbReference type="Proteomes" id="UP001472677">
    <property type="component" value="Unassembled WGS sequence"/>
</dbReference>
<comment type="caution">
    <text evidence="1">The sequence shown here is derived from an EMBL/GenBank/DDBJ whole genome shotgun (WGS) entry which is preliminary data.</text>
</comment>
<name>A0ABR2F903_9ROSI</name>
<proteinExistence type="predicted"/>
<dbReference type="EMBL" id="JBBPBM010000007">
    <property type="protein sequence ID" value="KAK8574800.1"/>
    <property type="molecule type" value="Genomic_DNA"/>
</dbReference>
<gene>
    <name evidence="1" type="ORF">V6N12_062481</name>
</gene>
<accession>A0ABR2F903</accession>
<protein>
    <submittedName>
        <fullName evidence="1">Uncharacterized protein</fullName>
    </submittedName>
</protein>